<evidence type="ECO:0000256" key="3">
    <source>
        <dbReference type="ARBA" id="ARBA00022490"/>
    </source>
</evidence>
<dbReference type="InterPro" id="IPR024317">
    <property type="entry name" value="Dynein_heavy_chain_D4_dom"/>
</dbReference>
<dbReference type="FunFam" id="3.40.50.300:FF:000153">
    <property type="entry name" value="Dynein axonemal heavy chain 1"/>
    <property type="match status" value="1"/>
</dbReference>
<keyword evidence="10" id="KW-0969">Cilium</keyword>
<evidence type="ECO:0000256" key="14">
    <source>
        <dbReference type="ARBA" id="ARBA00054075"/>
    </source>
</evidence>
<keyword evidence="7" id="KW-0067">ATP-binding</keyword>
<feature type="coiled-coil region" evidence="17">
    <location>
        <begin position="2610"/>
        <end position="2679"/>
    </location>
</feature>
<keyword evidence="4" id="KW-0493">Microtubule</keyword>
<evidence type="ECO:0000259" key="26">
    <source>
        <dbReference type="Pfam" id="PF18198"/>
    </source>
</evidence>
<dbReference type="GO" id="GO:0051959">
    <property type="term" value="F:dynein light intermediate chain binding"/>
    <property type="evidence" value="ECO:0007669"/>
    <property type="project" value="InterPro"/>
</dbReference>
<dbReference type="GO" id="GO:0097729">
    <property type="term" value="C:9+2 motile cilium"/>
    <property type="evidence" value="ECO:0007669"/>
    <property type="project" value="UniProtKB-ARBA"/>
</dbReference>
<feature type="domain" description="Dynein heavy chain ATP-binding dynein motor region" evidence="23">
    <location>
        <begin position="2756"/>
        <end position="2975"/>
    </location>
</feature>
<dbReference type="InterPro" id="IPR041228">
    <property type="entry name" value="Dynein_C"/>
</dbReference>
<dbReference type="Pfam" id="PF17857">
    <property type="entry name" value="AAA_lid_1"/>
    <property type="match status" value="1"/>
</dbReference>
<dbReference type="Gene3D" id="1.20.58.1120">
    <property type="match status" value="1"/>
</dbReference>
<dbReference type="InterPro" id="IPR043160">
    <property type="entry name" value="Dynein_C_barrel"/>
</dbReference>
<dbReference type="Gene3D" id="1.10.8.1220">
    <property type="match status" value="1"/>
</dbReference>
<comment type="similarity">
    <text evidence="2">Belongs to the dynein heavy chain family.</text>
</comment>
<dbReference type="InterPro" id="IPR024743">
    <property type="entry name" value="Dynein_HC_stalk"/>
</dbReference>
<dbReference type="Gene3D" id="3.10.490.20">
    <property type="match status" value="1"/>
</dbReference>
<dbReference type="Pfam" id="PF12780">
    <property type="entry name" value="AAA_8"/>
    <property type="match status" value="1"/>
</dbReference>
<dbReference type="Pfam" id="PF03028">
    <property type="entry name" value="Dynein_heavy"/>
    <property type="match status" value="1"/>
</dbReference>
<evidence type="ECO:0000259" key="19">
    <source>
        <dbReference type="Pfam" id="PF08393"/>
    </source>
</evidence>
<dbReference type="FunFam" id="1.10.8.720:FF:000005">
    <property type="entry name" value="Dynein axonemal heavy chain 10"/>
    <property type="match status" value="1"/>
</dbReference>
<dbReference type="Gene3D" id="1.10.287.2620">
    <property type="match status" value="1"/>
</dbReference>
<dbReference type="InterPro" id="IPR035706">
    <property type="entry name" value="AAA_9"/>
</dbReference>
<keyword evidence="8" id="KW-0243">Dynein</keyword>
<dbReference type="Pfam" id="PF08393">
    <property type="entry name" value="DHC_N2"/>
    <property type="match status" value="1"/>
</dbReference>
<reference evidence="28" key="1">
    <citation type="submission" date="2022-07" db="EMBL/GenBank/DDBJ databases">
        <authorList>
            <person name="Trinca V."/>
            <person name="Uliana J.V.C."/>
            <person name="Torres T.T."/>
            <person name="Ward R.J."/>
            <person name="Monesi N."/>
        </authorList>
    </citation>
    <scope>NUCLEOTIDE SEQUENCE</scope>
    <source>
        <strain evidence="28">HSMRA1968</strain>
        <tissue evidence="28">Whole embryos</tissue>
    </source>
</reference>
<dbReference type="InterPro" id="IPR027417">
    <property type="entry name" value="P-loop_NTPase"/>
</dbReference>
<dbReference type="Pfam" id="PF18198">
    <property type="entry name" value="AAA_lid_11"/>
    <property type="match status" value="1"/>
</dbReference>
<dbReference type="Proteomes" id="UP001151699">
    <property type="component" value="Chromosome C"/>
</dbReference>
<evidence type="ECO:0000259" key="24">
    <source>
        <dbReference type="Pfam" id="PF17852"/>
    </source>
</evidence>
<dbReference type="InterPro" id="IPR041466">
    <property type="entry name" value="Dynein_AAA5_ext"/>
</dbReference>
<dbReference type="InterPro" id="IPR042222">
    <property type="entry name" value="Dynein_2_N"/>
</dbReference>
<dbReference type="Gene3D" id="1.20.140.100">
    <property type="entry name" value="Dynein heavy chain, N-terminal domain 2"/>
    <property type="match status" value="1"/>
</dbReference>
<evidence type="ECO:0000259" key="21">
    <source>
        <dbReference type="Pfam" id="PF12777"/>
    </source>
</evidence>
<dbReference type="InterPro" id="IPR041589">
    <property type="entry name" value="DNAH3_AAA_lid_1"/>
</dbReference>
<comment type="caution">
    <text evidence="28">The sequence shown here is derived from an EMBL/GenBank/DDBJ whole genome shotgun (WGS) entry which is preliminary data.</text>
</comment>
<evidence type="ECO:0000256" key="10">
    <source>
        <dbReference type="ARBA" id="ARBA00023069"/>
    </source>
</evidence>
<comment type="subcellular location">
    <subcellularLocation>
        <location evidence="1">Cytoplasm</location>
        <location evidence="1">Cytoskeleton</location>
        <location evidence="1">Cilium axoneme</location>
    </subcellularLocation>
</comment>
<evidence type="ECO:0000256" key="15">
    <source>
        <dbReference type="ARBA" id="ARBA00063032"/>
    </source>
</evidence>
<feature type="domain" description="Dynein heavy chain coiled coil stalk" evidence="21">
    <location>
        <begin position="2396"/>
        <end position="2727"/>
    </location>
</feature>
<evidence type="ECO:0000313" key="29">
    <source>
        <dbReference type="Proteomes" id="UP001151699"/>
    </source>
</evidence>
<name>A0A9Q0MPY7_9DIPT</name>
<dbReference type="Gene3D" id="3.20.180.20">
    <property type="entry name" value="Dynein heavy chain, N-terminal domain 2"/>
    <property type="match status" value="1"/>
</dbReference>
<feature type="coiled-coil region" evidence="17">
    <location>
        <begin position="2965"/>
        <end position="2992"/>
    </location>
</feature>
<feature type="domain" description="Dynein heavy chain C-terminal" evidence="27">
    <location>
        <begin position="3522"/>
        <end position="3817"/>
    </location>
</feature>
<dbReference type="InterPro" id="IPR013602">
    <property type="entry name" value="Dynein_heavy_linker"/>
</dbReference>
<dbReference type="FunFam" id="1.20.140.100:FF:000001">
    <property type="entry name" value="dynein heavy chain 17, axonemal"/>
    <property type="match status" value="1"/>
</dbReference>
<evidence type="ECO:0000259" key="18">
    <source>
        <dbReference type="Pfam" id="PF03028"/>
    </source>
</evidence>
<evidence type="ECO:0000256" key="2">
    <source>
        <dbReference type="ARBA" id="ARBA00008887"/>
    </source>
</evidence>
<keyword evidence="11" id="KW-0505">Motor protein</keyword>
<sequence length="3820" mass="438125">MIRAYKRVVKKLSPAEIQILKEHLFKTESKIQAGLGRYTWQSMNIKQFCDKCLLHIKSVNAMVYQIRNFAVEIRSSLLEVEKFYLFLLKGTHQDPPTESNILPCKEFYRELDANRTVKVAQMKKLFDSIGPTLIKLESIILNTYTGESDKMKHSYAFWEKEMYNSLVKFTTSNLENFKAALRSDRPMFQVDAVLTAPDIQLKPTASECHNIIIHSVKDFLQRLKYFSRWMNGTCKPVSSMKDAIEFSFFEDVIQISQISDIVSHLHKLTKSLVTDAHNYLTSYYRYKYLWTLDKSMTCEKFVARDLPLSKLNDNFIFYEQIVSDLRQSNPYHDLCCIRINLKPLYESICSHAFEWRDTLGRILTDRNNQNLYNLKEHIKSLRRDLDLNIQGLTDFKIVMSTIASIQATRLTVELQIREMQETYAMLDEHKIKFEYTNTITAYDLEKRWKELYHSCMRRSVALQPTKQEFADMTCVEIATFASDLANFLEKFKNEGPGSVGDDLEKGSKLMEGYGRDIDFFEEQRISLAKAEKLFDMPMAEYSEFVECKSDYDGMKRVYALYKQQKNAINNWGKVLWSHLNPNQLIEGIEVYMKDFNKLDRLTRQLPVGVTLRMKMKQFKDSVPLMVSLKHEAMREKHWQQLMEKTGKSFNMQAETFTLDNMFSMELHKYQAIAEEIVNYAVKEFAIERDLSEITKVCDGLRFTVAKYFKGSHQKGYILGAVDEVTAAMEDNIMTLQSMVASQFIGPFLQAVQKLERALSLGVEIIDEWMSTQRKWCYLEGIFVGGDIRTQLPDEARKFDDIDKSFQRIMHACQANPLVLPICVPERLVEFQMLSAGLEKCQKSLNDYLDFKRRIFSRFYFISTDELLSILGSSEAVCVQEHMIKMFDNIKSLKFVERNEGDVLATGMVDSVGEFMDFRDPVIAMGRVENWMNLVLSEMRKTNRYLTKKAIFEYGKIRERSRVDWILAYQGMICLAANTVWWTAEVEEVFAKVAGGQRSAMKDFLKQQNKQIDDLVITVRADLSRNDRMKFKTIITIDVHARDIIEQFVRDNVLDSEEFAWESQIRFYWINKLDNLLVTQCSGSFDYGYEYMGLNGRLVITPLTDRIYLTITQALTMKLGAAPSGPAGTGKTETTKDLAKALALLCIVTNCGEGMDYRAVGTIFSGLAQCGAWGCFDEFNRIDISVLSVISTQLQNIRTALLMKVKTFFFEGSDISIDSKVGIFITMNPGYAGRTELPESVKALFRPVTCIMPDKELICLISLFSDGFLTAKILARKMTVLYKLAQDQLSKQNHYDWGLRSLNAVLRMAGLMQRKNKDLSESVVLMKVLRDMNYPKFIFEDVPLFVGLLKDLFPDIDCPTVGNPDFTAAAKHVLDQQGYVAMADQEDKVLQLYETMMTRHCTMLVGPTGGGKSVVLTSLINAQCHLGLPTKCVYLNPKACSVIELYGYLDMATRDWVDGLFSNIFRELNRPIEHDERRYVCFDGDVDALWIENMNSVMDDNKLLTLANGERIRLENYCALLFEVGNLVYASPATVSRAGMVYVDPKNLGYEPYWKRWIRTRQPDEGKSLNLLYDKYIPTCMDFVLEGLDGTLQKNPLKSVLHQTNLNMLSQLCNIFDASLPIQSDDDEPHDNAFLECCFVEAIYLSLGATLIRSDLLVFDEFMKRQRGLTPIEDTIDKPADCFQTPTAKESLADYFFDKQKKCWMAWDWIVPTYVHNVSCKFSEILVPTADTLRNQWILNMMNKIHRPVLLIGEIGTAKTAIMTSYLKQLDPSIYTVLNLNFSSRTSSLDVQRTIETSVKKRSKNIFGPPIGKKLAVFIDDMNMPKVDTYGTQQPIALLKLLFERGGMFDRDKSLKWMIFADLEYFAAMGVAGGGRNEVDTRFISQFSVFNVHFPHDSTVQHIYSSILRGHVNDYEPEIKETADTLIEMTLKVFKVFTKDFVNKKRPLDWRNGGGEFNMQTATSFIVIAELPPTPSKFHYIFNLKDLSRICAGMLLIDSKMFKLSKQFTRVWRNEFTRVICDRLVDDKDLNLVKGLIEGEIRRIFPPPETIEVIQLDEDDNEDVIPEESLCDYTLRNPLLFGDYRNAVNESEPRFYEDLLDYEAILFLFQEILDEYNERSSKKLSLVLFEDCLEHLTRVHRTLRMHRGHVLLVGVGGSGKKSITRLAAFAAECEIFEISLTRGYNLSNFREDLKILFNRTGVDDKKTAFILSAAQIADEGFLELVNKILSSGVISALFADDEKETIIGSCRSKAVAAGYSPARDSIWSYFLSKCSENLHIVLAMSPSGESLRNRCRNFPGLVGNTSIDWIFPWPEQALFSVATKYLGEHPSISEVYKQDIVEHVVHVHNSVGHYNHQYLQSVRRKNFVTPKHYLDFISTYLRLIAEKNLFITSQCNRLAEGIGKIEEAADQIEQLTTQVEEQQKDVITAAESCEKMLEGIQKSTDTATRKTEQASKKQVEVEQSKKIITIEKVEAEEVLKEALPALEAARNALSNLDRGDITEIRSFATPPAAVQTVSECIVIIKGLKEVSWASAKAMMTDAGFLKSLMEMNCDAITPKQVTKCRNHMKTNTKLEEMKTISQAGYGLYQFLLAVLGYCDVYKEVKPKKERVEALEAELASQMEMLQKFETELDQLAKTLNELNEKYAASMKEKQELQEKLDEAQRRLQAADALINGLSSEKTRWSQDLIRLYDDKIKTIGTCLVAASFLAYTSAFSWEFRTKMVFDDWLSSVVDRNIPIALPFQIQDALSSEVETSTWNSEGLPFDEVSIQNGILTMRSSRYPLCIDPQQQALMWIKKREGSNLKVLSFYDKDYLKQLEMAIIYGLPVLFQDVDDYIDPSIDNVLEKNIQIKSGRSFVVIGDKEVDINENFRMYLTTKLSNPNLDPAAYAKATVINYSVTLSGLEDQLLSFVIKYERPDLEEQRESLIVETSANKQLLQKLEDSLLLKLTTTTGNMLDNTELIATLYNTKEKAAEVTERIELAEETAKEIKILREGYRPTANCGANLFFVISDMAAVDSMYQSSLNSYLTVFTSSLRKAVPNVILHRRLTNIINTLTRNVYEYGCTGIFEKHKVLFSLHMTTKLELSAGRLTQKELEFFLKGSVTLEAVDQECPVDWLSEKGWKDFLKLENDFSDVFAPVLQHFREHLDEWKSWQDLEQPEESPMPGNFSEKLNNFQQLMFFRCFRVDRVYSVTNKYIASTMGEEFITPPVISFDAIFQQSAATMPIVFILSPGSDPTAELMKLAERCRMADGKFKHISLGQGQEAQAFQMLESAVNRGEWLMLQNGHLLVKFMKDLEIWLEKIEKVHPDFRLWITTDPTPTFPIGILQRSLKIVLEPPNGLKLNLRSTFFKLRDQSLDDSEHPNYKPLVYVLAFFHAVVQERRKYDKQGWNILYDFNESDFNVCLEILQVYLNKSLKLGSTNVQWNSLKYLIGEVMYGGRVIDDFDRRIVNIYMDEYMGDFIFDSFQPFHFFKNDTVDYVIPHEAVTKKDFIAAIEELPLANSPEVFGLHPNAEIGYYTLAVRDMWSHLIQLQPQTGAVEGDISHDEFIDNVASDILVKVPKLFEVWRIKKALQMNLTPTGVVLLQELDRFNLLLERLEKTLVLLKKAISGEIGMDQTLDNISNSLYNGQLPDDWRKLAPATCMQLGAWMNHLLRRNKQYKFWSASEEPVVMWLSGLHVPESYITALVQTACRKNLWPLDRSTLYTSVTAFENENDVLERQESGCYASGFYLEGARWSIETNCLSRSLPKRLVEPLPIMSITPIEAHRLLLQNTFRAPVYTTSQRRNAMGVGLVFEADLRTESHISHWVLQGVCLTLNAD</sequence>
<dbReference type="Gene3D" id="1.20.920.30">
    <property type="match status" value="2"/>
</dbReference>
<dbReference type="InterPro" id="IPR004273">
    <property type="entry name" value="Dynein_heavy_D6_P-loop"/>
</dbReference>
<dbReference type="InterPro" id="IPR026983">
    <property type="entry name" value="DHC"/>
</dbReference>
<dbReference type="FunFam" id="1.20.1270.280:FF:000005">
    <property type="entry name" value="Dynein axonemal heavy chain 10"/>
    <property type="match status" value="1"/>
</dbReference>
<evidence type="ECO:0000256" key="1">
    <source>
        <dbReference type="ARBA" id="ARBA00004430"/>
    </source>
</evidence>
<dbReference type="FunFam" id="1.10.8.710:FF:000001">
    <property type="entry name" value="Dynein axonemal heavy chain 2"/>
    <property type="match status" value="1"/>
</dbReference>
<comment type="subunit">
    <text evidence="15">The I1 inner arm complex (also known as the f dynein complex) is a two-headed isoform composed of two heavy chains (1-alpha and 1-beta), three intermediate chains and three light chains. I1 occupies a specific position proximal to the first radial spoke and repeats every 96 nm along the length of the axoneme.</text>
</comment>
<dbReference type="FunFam" id="3.40.50.300:FF:002141">
    <property type="entry name" value="Dynein heavy chain"/>
    <property type="match status" value="1"/>
</dbReference>
<dbReference type="GO" id="GO:0045505">
    <property type="term" value="F:dynein intermediate chain binding"/>
    <property type="evidence" value="ECO:0007669"/>
    <property type="project" value="InterPro"/>
</dbReference>
<dbReference type="Pfam" id="PF12781">
    <property type="entry name" value="AAA_9"/>
    <property type="match status" value="1"/>
</dbReference>
<feature type="domain" description="Dynein heavy chain AAA module D4" evidence="22">
    <location>
        <begin position="2123"/>
        <end position="2382"/>
    </location>
</feature>
<evidence type="ECO:0000259" key="22">
    <source>
        <dbReference type="Pfam" id="PF12780"/>
    </source>
</evidence>
<dbReference type="FunFam" id="1.10.8.1220:FF:000001">
    <property type="entry name" value="Dynein axonemal heavy chain 5"/>
    <property type="match status" value="1"/>
</dbReference>
<dbReference type="InterPro" id="IPR035699">
    <property type="entry name" value="AAA_6"/>
</dbReference>
<dbReference type="PANTHER" id="PTHR22878">
    <property type="entry name" value="DYNEIN HEAVY CHAIN 6, AXONEMAL-LIKE-RELATED"/>
    <property type="match status" value="1"/>
</dbReference>
<evidence type="ECO:0000256" key="16">
    <source>
        <dbReference type="ARBA" id="ARBA00077719"/>
    </source>
</evidence>
<dbReference type="FunFam" id="1.20.920.20:FF:000001">
    <property type="entry name" value="dynein heavy chain 2, axonemal"/>
    <property type="match status" value="1"/>
</dbReference>
<evidence type="ECO:0000259" key="27">
    <source>
        <dbReference type="Pfam" id="PF18199"/>
    </source>
</evidence>
<dbReference type="GO" id="GO:0005524">
    <property type="term" value="F:ATP binding"/>
    <property type="evidence" value="ECO:0007669"/>
    <property type="project" value="UniProtKB-KW"/>
</dbReference>
<dbReference type="FunFam" id="1.20.58.1120:FF:000008">
    <property type="entry name" value="Dynein heavy chain 10, axonemal"/>
    <property type="match status" value="1"/>
</dbReference>
<evidence type="ECO:0000256" key="4">
    <source>
        <dbReference type="ARBA" id="ARBA00022701"/>
    </source>
</evidence>
<dbReference type="GO" id="GO:0008569">
    <property type="term" value="F:minus-end-directed microtubule motor activity"/>
    <property type="evidence" value="ECO:0007669"/>
    <property type="project" value="InterPro"/>
</dbReference>
<dbReference type="PANTHER" id="PTHR22878:SF63">
    <property type="entry name" value="DYNEIN AXONEMAL HEAVY CHAIN 10"/>
    <property type="match status" value="1"/>
</dbReference>
<dbReference type="GO" id="GO:0005874">
    <property type="term" value="C:microtubule"/>
    <property type="evidence" value="ECO:0007669"/>
    <property type="project" value="UniProtKB-KW"/>
</dbReference>
<protein>
    <recommendedName>
        <fullName evidence="16">Dynein-1, subspecies f</fullName>
    </recommendedName>
</protein>
<dbReference type="GO" id="GO:0036159">
    <property type="term" value="P:inner dynein arm assembly"/>
    <property type="evidence" value="ECO:0007669"/>
    <property type="project" value="UniProtKB-ARBA"/>
</dbReference>
<feature type="coiled-coil region" evidence="17">
    <location>
        <begin position="2397"/>
        <end position="2431"/>
    </location>
</feature>
<dbReference type="GO" id="GO:0036156">
    <property type="term" value="C:inner dynein arm"/>
    <property type="evidence" value="ECO:0007669"/>
    <property type="project" value="UniProtKB-ARBA"/>
</dbReference>
<keyword evidence="9 17" id="KW-0175">Coiled coil</keyword>
<feature type="domain" description="Dynein heavy chain linker" evidence="19">
    <location>
        <begin position="546"/>
        <end position="949"/>
    </location>
</feature>
<feature type="domain" description="Dynein heavy chain AAA 5 extension" evidence="24">
    <location>
        <begin position="1569"/>
        <end position="1707"/>
    </location>
</feature>
<keyword evidence="5" id="KW-0677">Repeat</keyword>
<evidence type="ECO:0000259" key="25">
    <source>
        <dbReference type="Pfam" id="PF17857"/>
    </source>
</evidence>
<dbReference type="FunFam" id="3.40.50.300:FF:000063">
    <property type="entry name" value="dynein heavy chain 6, axonemal"/>
    <property type="match status" value="1"/>
</dbReference>
<dbReference type="FunFam" id="3.40.50.300:FF:000049">
    <property type="entry name" value="Dynein, axonemal, heavy chain 5"/>
    <property type="match status" value="1"/>
</dbReference>
<proteinExistence type="inferred from homology"/>
<evidence type="ECO:0000259" key="23">
    <source>
        <dbReference type="Pfam" id="PF12781"/>
    </source>
</evidence>
<keyword evidence="29" id="KW-1185">Reference proteome</keyword>
<evidence type="ECO:0000256" key="12">
    <source>
        <dbReference type="ARBA" id="ARBA00023212"/>
    </source>
</evidence>
<evidence type="ECO:0000256" key="13">
    <source>
        <dbReference type="ARBA" id="ARBA00023273"/>
    </source>
</evidence>
<feature type="domain" description="Dynein heavy chain hydrolytic ATP-binding dynein motor region" evidence="20">
    <location>
        <begin position="1086"/>
        <end position="1412"/>
    </location>
</feature>
<dbReference type="Gene3D" id="1.20.1270.280">
    <property type="match status" value="1"/>
</dbReference>
<evidence type="ECO:0000313" key="28">
    <source>
        <dbReference type="EMBL" id="KAJ6635868.1"/>
    </source>
</evidence>
<dbReference type="OrthoDB" id="7780585at2759"/>
<dbReference type="SUPFAM" id="SSF90257">
    <property type="entry name" value="Myosin rod fragments"/>
    <property type="match status" value="1"/>
</dbReference>
<comment type="function">
    <text evidence="14">Force generating protein of eukaryotic cilia and flagella. Produces force towards the minus ends of microtubules. Dynein has ATPase activity; the force-producing power stroke is thought to occur on release of ADP. Required for assembly of the I1 inner arm complex and its targeting to the appropriate axoneme location. Also required for phototaxis.</text>
</comment>
<keyword evidence="3" id="KW-0963">Cytoplasm</keyword>
<keyword evidence="6" id="KW-0547">Nucleotide-binding</keyword>
<keyword evidence="13" id="KW-0966">Cell projection</keyword>
<evidence type="ECO:0000256" key="6">
    <source>
        <dbReference type="ARBA" id="ARBA00022741"/>
    </source>
</evidence>
<organism evidence="28 29">
    <name type="scientific">Pseudolycoriella hygida</name>
    <dbReference type="NCBI Taxonomy" id="35572"/>
    <lineage>
        <taxon>Eukaryota</taxon>
        <taxon>Metazoa</taxon>
        <taxon>Ecdysozoa</taxon>
        <taxon>Arthropoda</taxon>
        <taxon>Hexapoda</taxon>
        <taxon>Insecta</taxon>
        <taxon>Pterygota</taxon>
        <taxon>Neoptera</taxon>
        <taxon>Endopterygota</taxon>
        <taxon>Diptera</taxon>
        <taxon>Nematocera</taxon>
        <taxon>Sciaroidea</taxon>
        <taxon>Sciaridae</taxon>
        <taxon>Pseudolycoriella</taxon>
    </lineage>
</organism>
<keyword evidence="12" id="KW-0206">Cytoskeleton</keyword>
<feature type="domain" description="Dynein heavy chain region D6 P-loop" evidence="18">
    <location>
        <begin position="3222"/>
        <end position="3334"/>
    </location>
</feature>
<evidence type="ECO:0000256" key="11">
    <source>
        <dbReference type="ARBA" id="ARBA00023175"/>
    </source>
</evidence>
<dbReference type="FunFam" id="3.20.180.20:FF:000001">
    <property type="entry name" value="Dynein axonemal heavy chain 5"/>
    <property type="match status" value="1"/>
</dbReference>
<evidence type="ECO:0000256" key="17">
    <source>
        <dbReference type="SAM" id="Coils"/>
    </source>
</evidence>
<dbReference type="GO" id="GO:0060294">
    <property type="term" value="P:cilium movement involved in cell motility"/>
    <property type="evidence" value="ECO:0007669"/>
    <property type="project" value="UniProtKB-ARBA"/>
</dbReference>
<feature type="domain" description="Dynein heavy chain 3 AAA+ lid" evidence="25">
    <location>
        <begin position="1968"/>
        <end position="2041"/>
    </location>
</feature>
<evidence type="ECO:0000256" key="5">
    <source>
        <dbReference type="ARBA" id="ARBA00022737"/>
    </source>
</evidence>
<dbReference type="GO" id="GO:0008017">
    <property type="term" value="F:microtubule binding"/>
    <property type="evidence" value="ECO:0007669"/>
    <property type="project" value="UniProtKB-ARBA"/>
</dbReference>
<dbReference type="FunFam" id="1.10.287.2620:FF:000002">
    <property type="entry name" value="Dynein heavy chain 2, axonemal"/>
    <property type="match status" value="1"/>
</dbReference>
<dbReference type="FunFam" id="3.10.490.20:FF:000006">
    <property type="entry name" value="Dynein axonemal heavy chain 10"/>
    <property type="match status" value="1"/>
</dbReference>
<dbReference type="Gene3D" id="3.40.50.300">
    <property type="entry name" value="P-loop containing nucleotide triphosphate hydrolases"/>
    <property type="match status" value="6"/>
</dbReference>
<dbReference type="Pfam" id="PF17852">
    <property type="entry name" value="Dynein_AAA_lid"/>
    <property type="match status" value="1"/>
</dbReference>
<evidence type="ECO:0000256" key="7">
    <source>
        <dbReference type="ARBA" id="ARBA00022840"/>
    </source>
</evidence>
<dbReference type="Pfam" id="PF12774">
    <property type="entry name" value="AAA_6"/>
    <property type="match status" value="1"/>
</dbReference>
<accession>A0A9Q0MPY7</accession>
<dbReference type="SUPFAM" id="SSF52540">
    <property type="entry name" value="P-loop containing nucleoside triphosphate hydrolases"/>
    <property type="match status" value="4"/>
</dbReference>
<dbReference type="InterPro" id="IPR042219">
    <property type="entry name" value="AAA_lid_11_sf"/>
</dbReference>
<dbReference type="InterPro" id="IPR042228">
    <property type="entry name" value="Dynein_linker_3"/>
</dbReference>
<dbReference type="Gene3D" id="6.10.140.1060">
    <property type="match status" value="1"/>
</dbReference>
<dbReference type="Pfam" id="PF12777">
    <property type="entry name" value="MT"/>
    <property type="match status" value="1"/>
</dbReference>
<evidence type="ECO:0000256" key="9">
    <source>
        <dbReference type="ARBA" id="ARBA00023054"/>
    </source>
</evidence>
<dbReference type="Gene3D" id="1.20.920.20">
    <property type="match status" value="1"/>
</dbReference>
<feature type="domain" description="Dynein heavy chain AAA lid" evidence="26">
    <location>
        <begin position="3366"/>
        <end position="3513"/>
    </location>
</feature>
<dbReference type="InterPro" id="IPR041658">
    <property type="entry name" value="AAA_lid_11"/>
</dbReference>
<dbReference type="EMBL" id="WJQU01000004">
    <property type="protein sequence ID" value="KAJ6635868.1"/>
    <property type="molecule type" value="Genomic_DNA"/>
</dbReference>
<gene>
    <name evidence="28" type="primary">DNAH10_1</name>
    <name evidence="28" type="ORF">Bhyg_14454</name>
</gene>
<dbReference type="Gene3D" id="1.10.8.710">
    <property type="match status" value="1"/>
</dbReference>
<evidence type="ECO:0000256" key="8">
    <source>
        <dbReference type="ARBA" id="ARBA00023017"/>
    </source>
</evidence>
<dbReference type="Pfam" id="PF18199">
    <property type="entry name" value="Dynein_C"/>
    <property type="match status" value="1"/>
</dbReference>
<dbReference type="Pfam" id="PF12775">
    <property type="entry name" value="AAA_7"/>
    <property type="match status" value="1"/>
</dbReference>
<dbReference type="InterPro" id="IPR043157">
    <property type="entry name" value="Dynein_AAA1S"/>
</dbReference>
<evidence type="ECO:0000259" key="20">
    <source>
        <dbReference type="Pfam" id="PF12774"/>
    </source>
</evidence>
<dbReference type="Gene3D" id="1.10.8.720">
    <property type="entry name" value="Region D6 of dynein motor"/>
    <property type="match status" value="1"/>
</dbReference>